<dbReference type="InterPro" id="IPR023753">
    <property type="entry name" value="FAD/NAD-binding_dom"/>
</dbReference>
<reference evidence="7 8" key="1">
    <citation type="submission" date="2024-10" db="EMBL/GenBank/DDBJ databases">
        <title>The Natural Products Discovery Center: Release of the First 8490 Sequenced Strains for Exploring Actinobacteria Biosynthetic Diversity.</title>
        <authorList>
            <person name="Kalkreuter E."/>
            <person name="Kautsar S.A."/>
            <person name="Yang D."/>
            <person name="Bader C.D."/>
            <person name="Teijaro C.N."/>
            <person name="Fluegel L."/>
            <person name="Davis C.M."/>
            <person name="Simpson J.R."/>
            <person name="Lauterbach L."/>
            <person name="Steele A.D."/>
            <person name="Gui C."/>
            <person name="Meng S."/>
            <person name="Li G."/>
            <person name="Viehrig K."/>
            <person name="Ye F."/>
            <person name="Su P."/>
            <person name="Kiefer A.F."/>
            <person name="Nichols A."/>
            <person name="Cepeda A.J."/>
            <person name="Yan W."/>
            <person name="Fan B."/>
            <person name="Jiang Y."/>
            <person name="Adhikari A."/>
            <person name="Zheng C.-J."/>
            <person name="Schuster L."/>
            <person name="Cowan T.M."/>
            <person name="Smanski M.J."/>
            <person name="Chevrette M.G."/>
            <person name="De Carvalho L.P.S."/>
            <person name="Shen B."/>
        </authorList>
    </citation>
    <scope>NUCLEOTIDE SEQUENCE [LARGE SCALE GENOMIC DNA]</scope>
    <source>
        <strain evidence="7 8">NPDC002593</strain>
    </source>
</reference>
<dbReference type="InterPro" id="IPR036188">
    <property type="entry name" value="FAD/NAD-bd_sf"/>
</dbReference>
<dbReference type="InterPro" id="IPR051169">
    <property type="entry name" value="NADH-Q_oxidoreductase"/>
</dbReference>
<keyword evidence="4" id="KW-0274">FAD</keyword>
<evidence type="ECO:0000313" key="7">
    <source>
        <dbReference type="EMBL" id="MFF3570214.1"/>
    </source>
</evidence>
<keyword evidence="5 7" id="KW-0560">Oxidoreductase</keyword>
<feature type="domain" description="FAD/NAD(P)-binding" evidence="6">
    <location>
        <begin position="20"/>
        <end position="295"/>
    </location>
</feature>
<evidence type="ECO:0000256" key="3">
    <source>
        <dbReference type="ARBA" id="ARBA00022630"/>
    </source>
</evidence>
<dbReference type="GO" id="GO:0016491">
    <property type="term" value="F:oxidoreductase activity"/>
    <property type="evidence" value="ECO:0007669"/>
    <property type="project" value="UniProtKB-KW"/>
</dbReference>
<dbReference type="Gene3D" id="3.50.50.100">
    <property type="match status" value="1"/>
</dbReference>
<evidence type="ECO:0000259" key="6">
    <source>
        <dbReference type="Pfam" id="PF07992"/>
    </source>
</evidence>
<evidence type="ECO:0000256" key="2">
    <source>
        <dbReference type="ARBA" id="ARBA00005272"/>
    </source>
</evidence>
<proteinExistence type="inferred from homology"/>
<name>A0ABW6S4X3_9NOCA</name>
<dbReference type="SUPFAM" id="SSF51905">
    <property type="entry name" value="FAD/NAD(P)-binding domain"/>
    <property type="match status" value="1"/>
</dbReference>
<dbReference type="PRINTS" id="PR00368">
    <property type="entry name" value="FADPNR"/>
</dbReference>
<dbReference type="Proteomes" id="UP001601992">
    <property type="component" value="Unassembled WGS sequence"/>
</dbReference>
<gene>
    <name evidence="7" type="ORF">ACFYXQ_20780</name>
</gene>
<evidence type="ECO:0000256" key="4">
    <source>
        <dbReference type="ARBA" id="ARBA00022827"/>
    </source>
</evidence>
<dbReference type="PRINTS" id="PR00411">
    <property type="entry name" value="PNDRDTASEI"/>
</dbReference>
<comment type="caution">
    <text evidence="7">The sequence shown here is derived from an EMBL/GenBank/DDBJ whole genome shotgun (WGS) entry which is preliminary data.</text>
</comment>
<comment type="cofactor">
    <cofactor evidence="1">
        <name>FAD</name>
        <dbReference type="ChEBI" id="CHEBI:57692"/>
    </cofactor>
</comment>
<sequence length="405" mass="43712">MDDSESHPSEDIMNATANHEIVVLGAGYTGLLATVRLAHRTRRAKVRITLVNPSGRFVERLRMHQVAAGQQLADRRITELLDGTGAHFHRAAATGIDPAARQVTLSDGATLHYDTLVYALGSATDTTQVPGVADHAWTLNDPVRAHHFADRLTALAQARGSVTVVGGGLTGVEAATEIAESHPELTVTLIAAAEPGSMMGPRARAHLDRAFERLGIIRRTGVQVDKVLPEAIRLSTGEMIGSDLTLWTAGVRVPGLATEAGIATEATGSVITDATLRSVSHPEVYAVGDAASVRQPFGRLHGTCQSGMPTAAYVADTIARRLRGREVRPFRFGYVHQPVSLGRRDAVIQFTNADDTPKRWYLTGRIAVRYKESVSASPWPVFGMSRRMTVPVQFSRGGRRTREQV</sequence>
<comment type="similarity">
    <text evidence="2">Belongs to the NADH dehydrogenase family.</text>
</comment>
<dbReference type="RefSeq" id="WP_051192999.1">
    <property type="nucleotide sequence ID" value="NZ_JBIAQY010000007.1"/>
</dbReference>
<organism evidence="7 8">
    <name type="scientific">Nocardia jiangxiensis</name>
    <dbReference type="NCBI Taxonomy" id="282685"/>
    <lineage>
        <taxon>Bacteria</taxon>
        <taxon>Bacillati</taxon>
        <taxon>Actinomycetota</taxon>
        <taxon>Actinomycetes</taxon>
        <taxon>Mycobacteriales</taxon>
        <taxon>Nocardiaceae</taxon>
        <taxon>Nocardia</taxon>
    </lineage>
</organism>
<dbReference type="PANTHER" id="PTHR42913:SF3">
    <property type="entry name" value="64 KDA MITOCHONDRIAL NADH DEHYDROGENASE (EUROFUNG)"/>
    <property type="match status" value="1"/>
</dbReference>
<dbReference type="EC" id="1.6.5.-" evidence="7"/>
<accession>A0ABW6S4X3</accession>
<keyword evidence="3" id="KW-0285">Flavoprotein</keyword>
<protein>
    <submittedName>
        <fullName evidence="7">NAD(P)/FAD-dependent oxidoreductase</fullName>
        <ecNumber evidence="7">1.6.5.-</ecNumber>
    </submittedName>
</protein>
<dbReference type="PANTHER" id="PTHR42913">
    <property type="entry name" value="APOPTOSIS-INDUCING FACTOR 1"/>
    <property type="match status" value="1"/>
</dbReference>
<dbReference type="EMBL" id="JBIAQY010000007">
    <property type="protein sequence ID" value="MFF3570214.1"/>
    <property type="molecule type" value="Genomic_DNA"/>
</dbReference>
<keyword evidence="8" id="KW-1185">Reference proteome</keyword>
<evidence type="ECO:0000313" key="8">
    <source>
        <dbReference type="Proteomes" id="UP001601992"/>
    </source>
</evidence>
<evidence type="ECO:0000256" key="5">
    <source>
        <dbReference type="ARBA" id="ARBA00023002"/>
    </source>
</evidence>
<evidence type="ECO:0000256" key="1">
    <source>
        <dbReference type="ARBA" id="ARBA00001974"/>
    </source>
</evidence>
<dbReference type="Pfam" id="PF07992">
    <property type="entry name" value="Pyr_redox_2"/>
    <property type="match status" value="1"/>
</dbReference>